<feature type="signal peptide" evidence="1">
    <location>
        <begin position="1"/>
        <end position="20"/>
    </location>
</feature>
<dbReference type="RefSeq" id="WP_209138269.1">
    <property type="nucleotide sequence ID" value="NZ_JAGHKO010000001.1"/>
</dbReference>
<feature type="chain" id="PRO_5046188805" description="DUF4384 domain-containing protein" evidence="1">
    <location>
        <begin position="21"/>
        <end position="173"/>
    </location>
</feature>
<dbReference type="Proteomes" id="UP000677244">
    <property type="component" value="Unassembled WGS sequence"/>
</dbReference>
<comment type="caution">
    <text evidence="2">The sequence shown here is derived from an EMBL/GenBank/DDBJ whole genome shotgun (WGS) entry which is preliminary data.</text>
</comment>
<accession>A0ABS3YRZ1</accession>
<organism evidence="2 3">
    <name type="scientific">Niastella soli</name>
    <dbReference type="NCBI Taxonomy" id="2821487"/>
    <lineage>
        <taxon>Bacteria</taxon>
        <taxon>Pseudomonadati</taxon>
        <taxon>Bacteroidota</taxon>
        <taxon>Chitinophagia</taxon>
        <taxon>Chitinophagales</taxon>
        <taxon>Chitinophagaceae</taxon>
        <taxon>Niastella</taxon>
    </lineage>
</organism>
<keyword evidence="1" id="KW-0732">Signal</keyword>
<evidence type="ECO:0000313" key="2">
    <source>
        <dbReference type="EMBL" id="MBO9200215.1"/>
    </source>
</evidence>
<evidence type="ECO:0008006" key="4">
    <source>
        <dbReference type="Google" id="ProtNLM"/>
    </source>
</evidence>
<proteinExistence type="predicted"/>
<keyword evidence="3" id="KW-1185">Reference proteome</keyword>
<sequence length="173" mass="19953">MKIKAAITILLIQISCVAFSQAKDSLIVKATKANSEKPGYLLYKVIALNASTSPICILHCTHFFLFDETPHPLALFNTNGSPEMYNLTYDARDTLYIYEGPNDNYNAEIILPYHLIEFNLLIPMHADKKRSLQIDYLSVPDLCYTSFVQEIHNDATQWHRKYKKHWKVVELTE</sequence>
<protein>
    <recommendedName>
        <fullName evidence="4">DUF4384 domain-containing protein</fullName>
    </recommendedName>
</protein>
<gene>
    <name evidence="2" type="ORF">J7I42_08095</name>
</gene>
<evidence type="ECO:0000256" key="1">
    <source>
        <dbReference type="SAM" id="SignalP"/>
    </source>
</evidence>
<evidence type="ECO:0000313" key="3">
    <source>
        <dbReference type="Proteomes" id="UP000677244"/>
    </source>
</evidence>
<reference evidence="2 3" key="1">
    <citation type="submission" date="2021-03" db="EMBL/GenBank/DDBJ databases">
        <title>Assistant Professor.</title>
        <authorList>
            <person name="Huq M.A."/>
        </authorList>
    </citation>
    <scope>NUCLEOTIDE SEQUENCE [LARGE SCALE GENOMIC DNA]</scope>
    <source>
        <strain evidence="2 3">MAH-29</strain>
    </source>
</reference>
<dbReference type="EMBL" id="JAGHKO010000001">
    <property type="protein sequence ID" value="MBO9200215.1"/>
    <property type="molecule type" value="Genomic_DNA"/>
</dbReference>
<name>A0ABS3YRZ1_9BACT</name>